<sequence length="97" mass="10864">MHDPKISTNNYSDPPTRKFDLDAEPINPDSGVEFLCFYGKNLLRSNETSHFGQMSNVECRPEVTLSDDELVEVSVDAERFAGDMENEKGKGNAIKHS</sequence>
<feature type="region of interest" description="Disordered" evidence="1">
    <location>
        <begin position="1"/>
        <end position="24"/>
    </location>
</feature>
<name>A0AAD5NUF7_ACENE</name>
<feature type="compositionally biased region" description="Polar residues" evidence="1">
    <location>
        <begin position="1"/>
        <end position="13"/>
    </location>
</feature>
<protein>
    <submittedName>
        <fullName evidence="2">Uncharacterized protein</fullName>
    </submittedName>
</protein>
<dbReference type="EMBL" id="JAJSOW010000101">
    <property type="protein sequence ID" value="KAI9181193.1"/>
    <property type="molecule type" value="Genomic_DNA"/>
</dbReference>
<reference evidence="2" key="1">
    <citation type="journal article" date="2022" name="Plant J.">
        <title>Strategies of tolerance reflected in two North American maple genomes.</title>
        <authorList>
            <person name="McEvoy S.L."/>
            <person name="Sezen U.U."/>
            <person name="Trouern-Trend A."/>
            <person name="McMahon S.M."/>
            <person name="Schaberg P.G."/>
            <person name="Yang J."/>
            <person name="Wegrzyn J.L."/>
            <person name="Swenson N.G."/>
        </authorList>
    </citation>
    <scope>NUCLEOTIDE SEQUENCE</scope>
    <source>
        <strain evidence="2">91603</strain>
    </source>
</reference>
<reference evidence="2" key="2">
    <citation type="submission" date="2023-02" db="EMBL/GenBank/DDBJ databases">
        <authorList>
            <person name="Swenson N.G."/>
            <person name="Wegrzyn J.L."/>
            <person name="Mcevoy S.L."/>
        </authorList>
    </citation>
    <scope>NUCLEOTIDE SEQUENCE</scope>
    <source>
        <strain evidence="2">91603</strain>
        <tissue evidence="2">Leaf</tissue>
    </source>
</reference>
<organism evidence="2 3">
    <name type="scientific">Acer negundo</name>
    <name type="common">Box elder</name>
    <dbReference type="NCBI Taxonomy" id="4023"/>
    <lineage>
        <taxon>Eukaryota</taxon>
        <taxon>Viridiplantae</taxon>
        <taxon>Streptophyta</taxon>
        <taxon>Embryophyta</taxon>
        <taxon>Tracheophyta</taxon>
        <taxon>Spermatophyta</taxon>
        <taxon>Magnoliopsida</taxon>
        <taxon>eudicotyledons</taxon>
        <taxon>Gunneridae</taxon>
        <taxon>Pentapetalae</taxon>
        <taxon>rosids</taxon>
        <taxon>malvids</taxon>
        <taxon>Sapindales</taxon>
        <taxon>Sapindaceae</taxon>
        <taxon>Hippocastanoideae</taxon>
        <taxon>Acereae</taxon>
        <taxon>Acer</taxon>
    </lineage>
</organism>
<evidence type="ECO:0000256" key="1">
    <source>
        <dbReference type="SAM" id="MobiDB-lite"/>
    </source>
</evidence>
<evidence type="ECO:0000313" key="3">
    <source>
        <dbReference type="Proteomes" id="UP001064489"/>
    </source>
</evidence>
<proteinExistence type="predicted"/>
<accession>A0AAD5NUF7</accession>
<keyword evidence="3" id="KW-1185">Reference proteome</keyword>
<evidence type="ECO:0000313" key="2">
    <source>
        <dbReference type="EMBL" id="KAI9181193.1"/>
    </source>
</evidence>
<comment type="caution">
    <text evidence="2">The sequence shown here is derived from an EMBL/GenBank/DDBJ whole genome shotgun (WGS) entry which is preliminary data.</text>
</comment>
<gene>
    <name evidence="2" type="ORF">LWI28_012353</name>
</gene>
<dbReference type="AlphaFoldDB" id="A0AAD5NUF7"/>
<dbReference type="Proteomes" id="UP001064489">
    <property type="component" value="Chromosome 4"/>
</dbReference>